<dbReference type="CDD" id="cd17502">
    <property type="entry name" value="MFS_Azr1_MDR_like"/>
    <property type="match status" value="1"/>
</dbReference>
<name>A0A5P9Q6W1_9MICO</name>
<gene>
    <name evidence="10" type="ORF">KDY119_00302</name>
</gene>
<feature type="domain" description="Major facilitator superfamily (MFS) profile" evidence="9">
    <location>
        <begin position="10"/>
        <end position="460"/>
    </location>
</feature>
<evidence type="ECO:0000256" key="7">
    <source>
        <dbReference type="ARBA" id="ARBA00023136"/>
    </source>
</evidence>
<dbReference type="SUPFAM" id="SSF103473">
    <property type="entry name" value="MFS general substrate transporter"/>
    <property type="match status" value="1"/>
</dbReference>
<dbReference type="PANTHER" id="PTHR23501">
    <property type="entry name" value="MAJOR FACILITATOR SUPERFAMILY"/>
    <property type="match status" value="1"/>
</dbReference>
<feature type="transmembrane region" description="Helical" evidence="8">
    <location>
        <begin position="326"/>
        <end position="351"/>
    </location>
</feature>
<dbReference type="KEGG" id="lxl:KDY119_00302"/>
<feature type="transmembrane region" description="Helical" evidence="8">
    <location>
        <begin position="100"/>
        <end position="121"/>
    </location>
</feature>
<dbReference type="PROSITE" id="PS50850">
    <property type="entry name" value="MFS"/>
    <property type="match status" value="1"/>
</dbReference>
<feature type="transmembrane region" description="Helical" evidence="8">
    <location>
        <begin position="290"/>
        <end position="314"/>
    </location>
</feature>
<feature type="transmembrane region" description="Helical" evidence="8">
    <location>
        <begin position="163"/>
        <end position="182"/>
    </location>
</feature>
<evidence type="ECO:0000256" key="5">
    <source>
        <dbReference type="ARBA" id="ARBA00022692"/>
    </source>
</evidence>
<evidence type="ECO:0000313" key="10">
    <source>
        <dbReference type="EMBL" id="QFU96812.1"/>
    </source>
</evidence>
<keyword evidence="3" id="KW-0813">Transport</keyword>
<dbReference type="Gene3D" id="1.20.1720.10">
    <property type="entry name" value="Multidrug resistance protein D"/>
    <property type="match status" value="1"/>
</dbReference>
<evidence type="ECO:0000313" key="11">
    <source>
        <dbReference type="Proteomes" id="UP000326702"/>
    </source>
</evidence>
<dbReference type="InterPro" id="IPR011701">
    <property type="entry name" value="MFS"/>
</dbReference>
<dbReference type="Proteomes" id="UP000326702">
    <property type="component" value="Chromosome"/>
</dbReference>
<feature type="transmembrane region" description="Helical" evidence="8">
    <location>
        <begin position="194"/>
        <end position="214"/>
    </location>
</feature>
<protein>
    <submittedName>
        <fullName evidence="10">Vacuolar basic amino acid transporter</fullName>
    </submittedName>
</protein>
<feature type="transmembrane region" description="Helical" evidence="8">
    <location>
        <begin position="220"/>
        <end position="243"/>
    </location>
</feature>
<comment type="subcellular location">
    <subcellularLocation>
        <location evidence="1">Cell inner membrane</location>
        <topology evidence="1">Multi-pass membrane protein</topology>
    </subcellularLocation>
</comment>
<comment type="similarity">
    <text evidence="2">Belongs to the major facilitator superfamily. TCR/Tet family.</text>
</comment>
<dbReference type="Gene3D" id="1.20.1250.20">
    <property type="entry name" value="MFS general substrate transporter like domains"/>
    <property type="match status" value="1"/>
</dbReference>
<dbReference type="GO" id="GO:0005886">
    <property type="term" value="C:plasma membrane"/>
    <property type="evidence" value="ECO:0007669"/>
    <property type="project" value="UniProtKB-SubCell"/>
</dbReference>
<feature type="transmembrane region" description="Helical" evidence="8">
    <location>
        <begin position="263"/>
        <end position="284"/>
    </location>
</feature>
<reference evidence="10 11" key="1">
    <citation type="submission" date="2019-10" db="EMBL/GenBank/DDBJ databases">
        <title>Genome sequence of Luteimicrobium xylanilyticum HY-24.</title>
        <authorList>
            <person name="Kim D.Y."/>
            <person name="Park H.-Y."/>
        </authorList>
    </citation>
    <scope>NUCLEOTIDE SEQUENCE [LARGE SCALE GENOMIC DNA]</scope>
    <source>
        <strain evidence="10 11">HY-24</strain>
    </source>
</reference>
<evidence type="ECO:0000256" key="1">
    <source>
        <dbReference type="ARBA" id="ARBA00004429"/>
    </source>
</evidence>
<feature type="transmembrane region" description="Helical" evidence="8">
    <location>
        <begin position="75"/>
        <end position="94"/>
    </location>
</feature>
<accession>A0A5P9Q6W1</accession>
<dbReference type="EMBL" id="CP045529">
    <property type="protein sequence ID" value="QFU96812.1"/>
    <property type="molecule type" value="Genomic_DNA"/>
</dbReference>
<feature type="transmembrane region" description="Helical" evidence="8">
    <location>
        <begin position="438"/>
        <end position="455"/>
    </location>
</feature>
<feature type="transmembrane region" description="Helical" evidence="8">
    <location>
        <begin position="133"/>
        <end position="151"/>
    </location>
</feature>
<keyword evidence="4" id="KW-1003">Cell membrane</keyword>
<evidence type="ECO:0000259" key="9">
    <source>
        <dbReference type="PROSITE" id="PS50850"/>
    </source>
</evidence>
<evidence type="ECO:0000256" key="2">
    <source>
        <dbReference type="ARBA" id="ARBA00007520"/>
    </source>
</evidence>
<evidence type="ECO:0000256" key="6">
    <source>
        <dbReference type="ARBA" id="ARBA00022989"/>
    </source>
</evidence>
<dbReference type="AlphaFoldDB" id="A0A5P9Q6W1"/>
<keyword evidence="6 8" id="KW-1133">Transmembrane helix</keyword>
<keyword evidence="5 8" id="KW-0812">Transmembrane</keyword>
<feature type="transmembrane region" description="Helical" evidence="8">
    <location>
        <begin position="45"/>
        <end position="63"/>
    </location>
</feature>
<feature type="transmembrane region" description="Helical" evidence="8">
    <location>
        <begin position="357"/>
        <end position="379"/>
    </location>
</feature>
<dbReference type="GO" id="GO:0022857">
    <property type="term" value="F:transmembrane transporter activity"/>
    <property type="evidence" value="ECO:0007669"/>
    <property type="project" value="InterPro"/>
</dbReference>
<dbReference type="InterPro" id="IPR020846">
    <property type="entry name" value="MFS_dom"/>
</dbReference>
<keyword evidence="11" id="KW-1185">Reference proteome</keyword>
<evidence type="ECO:0000256" key="3">
    <source>
        <dbReference type="ARBA" id="ARBA00022448"/>
    </source>
</evidence>
<keyword evidence="7 8" id="KW-0472">Membrane</keyword>
<dbReference type="FunFam" id="1.20.1720.10:FF:000004">
    <property type="entry name" value="EmrB/QacA family drug resistance transporter"/>
    <property type="match status" value="1"/>
</dbReference>
<feature type="transmembrane region" description="Helical" evidence="8">
    <location>
        <begin position="400"/>
        <end position="418"/>
    </location>
</feature>
<evidence type="ECO:0000256" key="8">
    <source>
        <dbReference type="SAM" id="Phobius"/>
    </source>
</evidence>
<dbReference type="PANTHER" id="PTHR23501:SF191">
    <property type="entry name" value="VACUOLAR BASIC AMINO ACID TRANSPORTER 4"/>
    <property type="match status" value="1"/>
</dbReference>
<proteinExistence type="inferred from homology"/>
<dbReference type="InterPro" id="IPR036259">
    <property type="entry name" value="MFS_trans_sf"/>
</dbReference>
<organism evidence="10 11">
    <name type="scientific">Luteimicrobium xylanilyticum</name>
    <dbReference type="NCBI Taxonomy" id="1133546"/>
    <lineage>
        <taxon>Bacteria</taxon>
        <taxon>Bacillati</taxon>
        <taxon>Actinomycetota</taxon>
        <taxon>Actinomycetes</taxon>
        <taxon>Micrococcales</taxon>
        <taxon>Luteimicrobium</taxon>
    </lineage>
</organism>
<evidence type="ECO:0000256" key="4">
    <source>
        <dbReference type="ARBA" id="ARBA00022475"/>
    </source>
</evidence>
<dbReference type="Pfam" id="PF07690">
    <property type="entry name" value="MFS_1"/>
    <property type="match status" value="1"/>
</dbReference>
<sequence length="485" mass="50290">MGLRSERGPILLSLMLATALVALDSTVIATAIPTITKELGGFSQFPWLLSVYLLAQAATTPLYGKVADVVGRKPVILLGVAVFLAGSILCGFAWSMPALIAFRAVQGLGAGAILPMSTTIVGDIYTLAERAKVQGYVASVWGISAVVGPLIGGAFSEWVSWRWIFWVNIPFCLVAGGILLRNFREKVERTKHRVDYLGAVLVTAATTLLMLGLLEGGEGWPWTSLTSALVIGGGLVLAVAFVLVERRAAEPVLPLWVFGRRMLLTTSVVSLGVGAVMIGFTSYIPTFTQVTLGTGALVAGFSVATMTVGWPVAAAQSGRLYLRYRFRVTALLGSLLAIVGVVLVLLFLGTGSTPWEVGAFCLVVGAGLGLAAPTTVIAAQHTVGWSERGVVTSANMFSRSIGSALGVAVYGAVVNASLGRTAAHPAPGPLADAVHEVFLGVLVAGVVMLVAVLFMPRGGEGRQFPTDDGGAVAEKAAEQTVGGAA</sequence>